<keyword evidence="2" id="KW-1185">Reference proteome</keyword>
<protein>
    <submittedName>
        <fullName evidence="1">Uncharacterized protein</fullName>
    </submittedName>
</protein>
<evidence type="ECO:0000313" key="1">
    <source>
        <dbReference type="EMBL" id="KYN90794.1"/>
    </source>
</evidence>
<dbReference type="Proteomes" id="UP000075609">
    <property type="component" value="Unassembled WGS sequence"/>
</dbReference>
<proteinExistence type="predicted"/>
<reference evidence="1 2" key="1">
    <citation type="submission" date="2015-12" db="EMBL/GenBank/DDBJ databases">
        <authorList>
            <person name="Tarr C.L."/>
            <person name="Gladney L.M."/>
        </authorList>
    </citation>
    <scope>NUCLEOTIDE SEQUENCE [LARGE SCALE GENOMIC DNA]</scope>
    <source>
        <strain evidence="1 2">1048-83</strain>
    </source>
</reference>
<gene>
    <name evidence="1" type="ORF">ATY35_20715</name>
</gene>
<name>A0ABR5W6G3_9VIBR</name>
<dbReference type="RefSeq" id="WP_061899029.1">
    <property type="nucleotide sequence ID" value="NZ_CAXYEW010000083.1"/>
</dbReference>
<evidence type="ECO:0000313" key="2">
    <source>
        <dbReference type="Proteomes" id="UP000075609"/>
    </source>
</evidence>
<comment type="caution">
    <text evidence="1">The sequence shown here is derived from an EMBL/GenBank/DDBJ whole genome shotgun (WGS) entry which is preliminary data.</text>
</comment>
<accession>A0ABR5W6G3</accession>
<sequence>MSIYLENLDSTTRDYMRSEVNIDFENNSVYYSKYLKSGLEDSWDDMLLKAVTEHDDVWLEKQVETKQLLVDTYQKRKPTGGFTTAKVPYTAPQTLAEGEFNRFYCRGLCARAIEEGKMVQVYRGKDVTNARSASEQMIGQTISPKELLDDLRTNVGVDTALGLPAGPNSGLTIKLV</sequence>
<organism evidence="1 2">
    <name type="scientific">Vibrio cidicii</name>
    <dbReference type="NCBI Taxonomy" id="1763883"/>
    <lineage>
        <taxon>Bacteria</taxon>
        <taxon>Pseudomonadati</taxon>
        <taxon>Pseudomonadota</taxon>
        <taxon>Gammaproteobacteria</taxon>
        <taxon>Vibrionales</taxon>
        <taxon>Vibrionaceae</taxon>
        <taxon>Vibrio</taxon>
    </lineage>
</organism>
<dbReference type="EMBL" id="LOBP01000021">
    <property type="protein sequence ID" value="KYN90794.1"/>
    <property type="molecule type" value="Genomic_DNA"/>
</dbReference>